<evidence type="ECO:0000256" key="1">
    <source>
        <dbReference type="ARBA" id="ARBA00004370"/>
    </source>
</evidence>
<accession>A0A8B8UUA2</accession>
<keyword evidence="3 6" id="KW-0812">Transmembrane</keyword>
<evidence type="ECO:0000256" key="2">
    <source>
        <dbReference type="ARBA" id="ARBA00007590"/>
    </source>
</evidence>
<dbReference type="KEGG" id="spao:SPAR_J02640"/>
<comment type="subcellular location">
    <subcellularLocation>
        <location evidence="1">Membrane</location>
    </subcellularLocation>
</comment>
<reference evidence="7" key="2">
    <citation type="submission" date="2020-01" db="EMBL/GenBank/DDBJ databases">
        <title>Population-level Yeast Reference Genomes.</title>
        <authorList>
            <person name="Yue J.-X."/>
        </authorList>
    </citation>
    <scope>NUCLEOTIDE SEQUENCE</scope>
    <source>
        <strain evidence="7">CBS432</strain>
    </source>
</reference>
<evidence type="ECO:0000256" key="6">
    <source>
        <dbReference type="SAM" id="Phobius"/>
    </source>
</evidence>
<dbReference type="Pfam" id="PF03647">
    <property type="entry name" value="Tmemb_14"/>
    <property type="match status" value="1"/>
</dbReference>
<reference evidence="7" key="4">
    <citation type="submission" date="2025-08" db="UniProtKB">
        <authorList>
            <consortium name="RefSeq"/>
        </authorList>
    </citation>
    <scope>IDENTIFICATION</scope>
    <source>
        <strain evidence="7">CBS432</strain>
    </source>
</reference>
<dbReference type="AlphaFoldDB" id="A0A8B8UUA2"/>
<dbReference type="VEuPathDB" id="FungiDB:SPAR_J02640"/>
<evidence type="ECO:0000256" key="4">
    <source>
        <dbReference type="ARBA" id="ARBA00022989"/>
    </source>
</evidence>
<proteinExistence type="inferred from homology"/>
<dbReference type="RefSeq" id="XP_033767344.1">
    <property type="nucleotide sequence ID" value="XM_033911453.1"/>
</dbReference>
<protein>
    <submittedName>
        <fullName evidence="7">Tmh11p</fullName>
    </submittedName>
</protein>
<dbReference type="OrthoDB" id="5620at2759"/>
<dbReference type="Gene3D" id="1.10.10.1740">
    <property type="entry name" value="Transmembrane protein 14-like"/>
    <property type="match status" value="1"/>
</dbReference>
<sequence length="105" mass="11284">MEHPAYTLSFLTTAGGLMGYYRKGSIPSLVSGLVFGSVYGIAGYLLHMNRDGGLEMALGASTLLLGAGVIRGMPSRFTKPVPVVLTALGGLGSYYYYNKYKEFYP</sequence>
<dbReference type="InterPro" id="IPR005349">
    <property type="entry name" value="TMEM14"/>
</dbReference>
<feature type="transmembrane region" description="Helical" evidence="6">
    <location>
        <begin position="80"/>
        <end position="97"/>
    </location>
</feature>
<evidence type="ECO:0000256" key="5">
    <source>
        <dbReference type="ARBA" id="ARBA00023136"/>
    </source>
</evidence>
<feature type="transmembrane region" description="Helical" evidence="6">
    <location>
        <begin position="53"/>
        <end position="74"/>
    </location>
</feature>
<gene>
    <name evidence="7" type="primary">TMH11</name>
    <name evidence="7" type="ORF">SPAR_J02640</name>
</gene>
<name>A0A8B8UUA2_SACPA</name>
<organism evidence="7">
    <name type="scientific">Saccharomyces paradoxus</name>
    <name type="common">Yeast</name>
    <name type="synonym">Saccharomyces douglasii</name>
    <dbReference type="NCBI Taxonomy" id="27291"/>
    <lineage>
        <taxon>Eukaryota</taxon>
        <taxon>Fungi</taxon>
        <taxon>Dikarya</taxon>
        <taxon>Ascomycota</taxon>
        <taxon>Saccharomycotina</taxon>
        <taxon>Saccharomycetes</taxon>
        <taxon>Saccharomycetales</taxon>
        <taxon>Saccharomycetaceae</taxon>
        <taxon>Saccharomyces</taxon>
    </lineage>
</organism>
<keyword evidence="5 6" id="KW-0472">Membrane</keyword>
<dbReference type="InterPro" id="IPR044890">
    <property type="entry name" value="TMEM14_sf"/>
</dbReference>
<dbReference type="GO" id="GO:0016020">
    <property type="term" value="C:membrane"/>
    <property type="evidence" value="ECO:0007669"/>
    <property type="project" value="UniProtKB-SubCell"/>
</dbReference>
<keyword evidence="4 6" id="KW-1133">Transmembrane helix</keyword>
<evidence type="ECO:0000313" key="7">
    <source>
        <dbReference type="RefSeq" id="XP_033767344.1"/>
    </source>
</evidence>
<dbReference type="FunFam" id="1.10.10.1740:FF:000004">
    <property type="entry name" value="YJR085C-like protein"/>
    <property type="match status" value="1"/>
</dbReference>
<evidence type="ECO:0000256" key="3">
    <source>
        <dbReference type="ARBA" id="ARBA00022692"/>
    </source>
</evidence>
<feature type="transmembrane region" description="Helical" evidence="6">
    <location>
        <begin position="26"/>
        <end position="46"/>
    </location>
</feature>
<dbReference type="GeneID" id="54631673"/>
<dbReference type="PANTHER" id="PTHR12668">
    <property type="entry name" value="TRANSMEMBRANE PROTEIN 14, 15"/>
    <property type="match status" value="1"/>
</dbReference>
<comment type="similarity">
    <text evidence="2">Belongs to the TMEM14 family.</text>
</comment>
<reference evidence="7" key="3">
    <citation type="submission" date="2025-07" db="EMBL/GenBank/DDBJ databases">
        <authorList>
            <consortium name="NCBI Genome Project"/>
        </authorList>
    </citation>
    <scope>NUCLEOTIDE SEQUENCE</scope>
    <source>
        <strain evidence="7">CBS432</strain>
    </source>
</reference>
<dbReference type="PANTHER" id="PTHR12668:SF53">
    <property type="entry name" value="TMEM14 PROTEIN HOMOLOG YJR085C"/>
    <property type="match status" value="1"/>
</dbReference>
<reference evidence="7" key="1">
    <citation type="journal article" date="2017" name="Nat. Genet.">
        <title>Contrasting evolutionary genome dynamics between domesticated and wild yeasts.</title>
        <authorList>
            <person name="Yue J.X."/>
            <person name="Li J."/>
            <person name="Aigrain L."/>
            <person name="Hallin J."/>
            <person name="Persson K."/>
            <person name="Oliver K."/>
            <person name="Bergstrom A."/>
            <person name="Coupland P."/>
            <person name="Warringer J."/>
            <person name="Lagomarsino M.C."/>
            <person name="Fischer G."/>
            <person name="Durbin R."/>
            <person name="Liti G."/>
        </authorList>
    </citation>
    <scope>NUCLEOTIDE SEQUENCE</scope>
    <source>
        <strain evidence="7">CBS432</strain>
    </source>
</reference>